<dbReference type="InterPro" id="IPR023298">
    <property type="entry name" value="ATPase_P-typ_TM_dom_sf"/>
</dbReference>
<evidence type="ECO:0000313" key="3">
    <source>
        <dbReference type="EMBL" id="MFH4982672.1"/>
    </source>
</evidence>
<dbReference type="PANTHER" id="PTHR43294">
    <property type="entry name" value="SODIUM/POTASSIUM-TRANSPORTING ATPASE SUBUNIT ALPHA"/>
    <property type="match status" value="1"/>
</dbReference>
<proteinExistence type="predicted"/>
<dbReference type="Gene3D" id="1.20.1110.10">
    <property type="entry name" value="Calcium-transporting ATPase, transmembrane domain"/>
    <property type="match status" value="1"/>
</dbReference>
<dbReference type="AlphaFoldDB" id="A0ABD6F0Q2"/>
<feature type="non-terminal residue" evidence="3">
    <location>
        <position position="319"/>
    </location>
</feature>
<dbReference type="InterPro" id="IPR008250">
    <property type="entry name" value="ATPase_P-typ_transduc_dom_A_sf"/>
</dbReference>
<evidence type="ECO:0000256" key="1">
    <source>
        <dbReference type="SAM" id="Phobius"/>
    </source>
</evidence>
<evidence type="ECO:0000313" key="4">
    <source>
        <dbReference type="Proteomes" id="UP001608902"/>
    </source>
</evidence>
<keyword evidence="1" id="KW-0472">Membrane</keyword>
<dbReference type="Proteomes" id="UP001608902">
    <property type="component" value="Unassembled WGS sequence"/>
</dbReference>
<organism evidence="3 4">
    <name type="scientific">Gnathostoma spinigerum</name>
    <dbReference type="NCBI Taxonomy" id="75299"/>
    <lineage>
        <taxon>Eukaryota</taxon>
        <taxon>Metazoa</taxon>
        <taxon>Ecdysozoa</taxon>
        <taxon>Nematoda</taxon>
        <taxon>Chromadorea</taxon>
        <taxon>Rhabditida</taxon>
        <taxon>Spirurina</taxon>
        <taxon>Gnathostomatomorpha</taxon>
        <taxon>Gnathostomatoidea</taxon>
        <taxon>Gnathostomatidae</taxon>
        <taxon>Gnathostoma</taxon>
    </lineage>
</organism>
<gene>
    <name evidence="3" type="ORF">AB6A40_009381</name>
</gene>
<evidence type="ECO:0000259" key="2">
    <source>
        <dbReference type="SMART" id="SM00831"/>
    </source>
</evidence>
<feature type="transmembrane region" description="Helical" evidence="1">
    <location>
        <begin position="130"/>
        <end position="151"/>
    </location>
</feature>
<keyword evidence="1" id="KW-1133">Transmembrane helix</keyword>
<dbReference type="PANTHER" id="PTHR43294:SF5">
    <property type="entry name" value="CATION-TRANSPORTING P-TYPE ATPASE N-TERMINAL DOMAIN-CONTAINING PROTEIN"/>
    <property type="match status" value="1"/>
</dbReference>
<name>A0ABD6F0Q2_9BILA</name>
<feature type="transmembrane region" description="Helical" evidence="1">
    <location>
        <begin position="103"/>
        <end position="124"/>
    </location>
</feature>
<dbReference type="SUPFAM" id="SSF81665">
    <property type="entry name" value="Calcium ATPase, transmembrane domain M"/>
    <property type="match status" value="1"/>
</dbReference>
<dbReference type="EMBL" id="JBGFUD010009824">
    <property type="protein sequence ID" value="MFH4982672.1"/>
    <property type="molecule type" value="Genomic_DNA"/>
</dbReference>
<comment type="caution">
    <text evidence="3">The sequence shown here is derived from an EMBL/GenBank/DDBJ whole genome shotgun (WGS) entry which is preliminary data.</text>
</comment>
<accession>A0ABD6F0Q2</accession>
<dbReference type="SMART" id="SM00831">
    <property type="entry name" value="Cation_ATPase_N"/>
    <property type="match status" value="1"/>
</dbReference>
<keyword evidence="1" id="KW-0812">Transmembrane</keyword>
<reference evidence="3 4" key="1">
    <citation type="submission" date="2024-08" db="EMBL/GenBank/DDBJ databases">
        <title>Gnathostoma spinigerum genome.</title>
        <authorList>
            <person name="Gonzalez-Bertolin B."/>
            <person name="Monzon S."/>
            <person name="Zaballos A."/>
            <person name="Jimenez P."/>
            <person name="Dekumyoy P."/>
            <person name="Varona S."/>
            <person name="Cuesta I."/>
            <person name="Sumanam S."/>
            <person name="Adisakwattana P."/>
            <person name="Gasser R.B."/>
            <person name="Hernandez-Gonzalez A."/>
            <person name="Young N.D."/>
            <person name="Perteguer M.J."/>
        </authorList>
    </citation>
    <scope>NUCLEOTIDE SEQUENCE [LARGE SCALE GENOMIC DNA]</scope>
    <source>
        <strain evidence="3">AL3</strain>
        <tissue evidence="3">Liver</tissue>
    </source>
</reference>
<dbReference type="InterPro" id="IPR059000">
    <property type="entry name" value="ATPase_P-type_domA"/>
</dbReference>
<keyword evidence="4" id="KW-1185">Reference proteome</keyword>
<feature type="domain" description="Cation-transporting P-type ATPase N-terminal" evidence="2">
    <location>
        <begin position="41"/>
        <end position="123"/>
    </location>
</feature>
<dbReference type="InterPro" id="IPR050510">
    <property type="entry name" value="Cation_transp_ATPase_P-type"/>
</dbReference>
<dbReference type="SUPFAM" id="SSF81653">
    <property type="entry name" value="Calcium ATPase, transduction domain A"/>
    <property type="match status" value="1"/>
</dbReference>
<dbReference type="Pfam" id="PF00690">
    <property type="entry name" value="Cation_ATPase_N"/>
    <property type="match status" value="1"/>
</dbReference>
<dbReference type="Pfam" id="PF00122">
    <property type="entry name" value="E1-E2_ATPase"/>
    <property type="match status" value="1"/>
</dbReference>
<dbReference type="Gene3D" id="2.70.150.10">
    <property type="entry name" value="Calcium-transporting ATPase, cytoplasmic transduction domain A"/>
    <property type="match status" value="1"/>
</dbReference>
<sequence length="319" mass="35255">MAGFARWFAQKILRRRDAVATEMNTLKRNEQSSRCLSSTFKEHHMTLDQLVILYPNSRINPSNPKEADGLSAQTAAEYLARDGPNMLKPPKEISNVQLFLRQFLNLFWILLIGAAFLSLVTYILDTTIVINLYCAIVLLLIVLVMCIITFLEEKKVLKVVRGFTNLLPTKCSVIRDGTQVIIDTEKLVVGDIVVIRSGSRVPADVRILHCSGLKLEASSITGEAEPIDFHSEPVADHIDLFDAANVAFNGSFCIDGDGIGVVIRTGEKTILGQIASLTTTQKTKISSLEVEINRFVRFVFISALVMGAVIFLLGCVLTK</sequence>
<feature type="transmembrane region" description="Helical" evidence="1">
    <location>
        <begin position="295"/>
        <end position="314"/>
    </location>
</feature>
<dbReference type="InterPro" id="IPR004014">
    <property type="entry name" value="ATPase_P-typ_cation-transptr_N"/>
</dbReference>
<protein>
    <recommendedName>
        <fullName evidence="2">Cation-transporting P-type ATPase N-terminal domain-containing protein</fullName>
    </recommendedName>
</protein>